<dbReference type="InterPro" id="IPR003400">
    <property type="entry name" value="ExbD"/>
</dbReference>
<dbReference type="AlphaFoldDB" id="A0A1Y0I8X2"/>
<sequence length="136" mass="14980">MRRFSWQNQSTEDDSGIDVTPMLDVVFILLIFFVVTATFVKESGIDVNRPVASTGVAQESAAILVGIRENDEVWIDGHLVEIYSVRPLIQRLSSENPQGSVVIQADKNARTEVLIQVMDAAREAGVENVAIATESY</sequence>
<dbReference type="GO" id="GO:0015031">
    <property type="term" value="P:protein transport"/>
    <property type="evidence" value="ECO:0007669"/>
    <property type="project" value="UniProtKB-KW"/>
</dbReference>
<comment type="similarity">
    <text evidence="2 7">Belongs to the ExbD/TolR family.</text>
</comment>
<proteinExistence type="inferred from homology"/>
<evidence type="ECO:0000256" key="7">
    <source>
        <dbReference type="RuleBase" id="RU003879"/>
    </source>
</evidence>
<dbReference type="Proteomes" id="UP000196027">
    <property type="component" value="Chromosome"/>
</dbReference>
<evidence type="ECO:0000256" key="8">
    <source>
        <dbReference type="SAM" id="Phobius"/>
    </source>
</evidence>
<keyword evidence="10" id="KW-1185">Reference proteome</keyword>
<keyword evidence="7" id="KW-0653">Protein transport</keyword>
<reference evidence="9 10" key="1">
    <citation type="submission" date="2017-05" db="EMBL/GenBank/DDBJ databases">
        <title>Genomic insights into alkan degradation activity of Oleiphilus messinensis.</title>
        <authorList>
            <person name="Kozyavkin S.A."/>
            <person name="Slesarev A.I."/>
            <person name="Golyshin P.N."/>
            <person name="Korzhenkov A."/>
            <person name="Golyshina O.N."/>
            <person name="Toshchakov S.V."/>
        </authorList>
    </citation>
    <scope>NUCLEOTIDE SEQUENCE [LARGE SCALE GENOMIC DNA]</scope>
    <source>
        <strain evidence="9 10">ME102</strain>
    </source>
</reference>
<protein>
    <submittedName>
        <fullName evidence="9">Biopolymer transport protein exbD2</fullName>
    </submittedName>
</protein>
<dbReference type="PANTHER" id="PTHR30558:SF13">
    <property type="entry name" value="BIOPOLYMER TRANSPORT PROTEIN EXBD2"/>
    <property type="match status" value="1"/>
</dbReference>
<evidence type="ECO:0000313" key="10">
    <source>
        <dbReference type="Proteomes" id="UP000196027"/>
    </source>
</evidence>
<dbReference type="EMBL" id="CP021425">
    <property type="protein sequence ID" value="ARU56948.1"/>
    <property type="molecule type" value="Genomic_DNA"/>
</dbReference>
<evidence type="ECO:0000256" key="4">
    <source>
        <dbReference type="ARBA" id="ARBA00022692"/>
    </source>
</evidence>
<evidence type="ECO:0000256" key="3">
    <source>
        <dbReference type="ARBA" id="ARBA00022475"/>
    </source>
</evidence>
<feature type="transmembrane region" description="Helical" evidence="8">
    <location>
        <begin position="20"/>
        <end position="40"/>
    </location>
</feature>
<dbReference type="GO" id="GO:0022857">
    <property type="term" value="F:transmembrane transporter activity"/>
    <property type="evidence" value="ECO:0007669"/>
    <property type="project" value="InterPro"/>
</dbReference>
<evidence type="ECO:0000313" key="9">
    <source>
        <dbReference type="EMBL" id="ARU56948.1"/>
    </source>
</evidence>
<dbReference type="Pfam" id="PF02472">
    <property type="entry name" value="ExbD"/>
    <property type="match status" value="1"/>
</dbReference>
<keyword evidence="5 8" id="KW-1133">Transmembrane helix</keyword>
<evidence type="ECO:0000256" key="6">
    <source>
        <dbReference type="ARBA" id="ARBA00023136"/>
    </source>
</evidence>
<keyword evidence="4 7" id="KW-0812">Transmembrane</keyword>
<dbReference type="OrthoDB" id="9793581at2"/>
<dbReference type="GO" id="GO:0005886">
    <property type="term" value="C:plasma membrane"/>
    <property type="evidence" value="ECO:0007669"/>
    <property type="project" value="UniProtKB-SubCell"/>
</dbReference>
<organism evidence="9 10">
    <name type="scientific">Oleiphilus messinensis</name>
    <dbReference type="NCBI Taxonomy" id="141451"/>
    <lineage>
        <taxon>Bacteria</taxon>
        <taxon>Pseudomonadati</taxon>
        <taxon>Pseudomonadota</taxon>
        <taxon>Gammaproteobacteria</taxon>
        <taxon>Oceanospirillales</taxon>
        <taxon>Oleiphilaceae</taxon>
        <taxon>Oleiphilus</taxon>
    </lineage>
</organism>
<dbReference type="KEGG" id="ome:OLMES_2903"/>
<dbReference type="RefSeq" id="WP_087461896.1">
    <property type="nucleotide sequence ID" value="NZ_CP021425.1"/>
</dbReference>
<evidence type="ECO:0000256" key="2">
    <source>
        <dbReference type="ARBA" id="ARBA00005811"/>
    </source>
</evidence>
<keyword evidence="3" id="KW-1003">Cell membrane</keyword>
<keyword evidence="6 8" id="KW-0472">Membrane</keyword>
<evidence type="ECO:0000256" key="1">
    <source>
        <dbReference type="ARBA" id="ARBA00004162"/>
    </source>
</evidence>
<name>A0A1Y0I8X2_9GAMM</name>
<dbReference type="Gene3D" id="3.30.420.270">
    <property type="match status" value="1"/>
</dbReference>
<gene>
    <name evidence="9" type="ORF">OLMES_2903</name>
</gene>
<evidence type="ECO:0000256" key="5">
    <source>
        <dbReference type="ARBA" id="ARBA00022989"/>
    </source>
</evidence>
<keyword evidence="7" id="KW-0813">Transport</keyword>
<dbReference type="PANTHER" id="PTHR30558">
    <property type="entry name" value="EXBD MEMBRANE COMPONENT OF PMF-DRIVEN MACROMOLECULE IMPORT SYSTEM"/>
    <property type="match status" value="1"/>
</dbReference>
<comment type="subcellular location">
    <subcellularLocation>
        <location evidence="1">Cell membrane</location>
        <topology evidence="1">Single-pass membrane protein</topology>
    </subcellularLocation>
    <subcellularLocation>
        <location evidence="7">Cell membrane</location>
        <topology evidence="7">Single-pass type II membrane protein</topology>
    </subcellularLocation>
</comment>
<accession>A0A1Y0I8X2</accession>